<evidence type="ECO:0000313" key="3">
    <source>
        <dbReference type="Proteomes" id="UP000728032"/>
    </source>
</evidence>
<accession>A0A7R9QY36</accession>
<reference evidence="2" key="1">
    <citation type="submission" date="2020-11" db="EMBL/GenBank/DDBJ databases">
        <authorList>
            <person name="Tran Van P."/>
        </authorList>
    </citation>
    <scope>NUCLEOTIDE SEQUENCE</scope>
</reference>
<dbReference type="EMBL" id="OC944378">
    <property type="protein sequence ID" value="CAD7662826.1"/>
    <property type="molecule type" value="Genomic_DNA"/>
</dbReference>
<feature type="chain" id="PRO_5036403864" evidence="1">
    <location>
        <begin position="21"/>
        <end position="64"/>
    </location>
</feature>
<keyword evidence="3" id="KW-1185">Reference proteome</keyword>
<evidence type="ECO:0000313" key="2">
    <source>
        <dbReference type="EMBL" id="CAD7662826.1"/>
    </source>
</evidence>
<keyword evidence="1" id="KW-0732">Signal</keyword>
<proteinExistence type="predicted"/>
<gene>
    <name evidence="2" type="ORF">ONB1V03_LOCUS19386</name>
</gene>
<evidence type="ECO:0000256" key="1">
    <source>
        <dbReference type="SAM" id="SignalP"/>
    </source>
</evidence>
<dbReference type="Proteomes" id="UP000728032">
    <property type="component" value="Unassembled WGS sequence"/>
</dbReference>
<dbReference type="EMBL" id="CAJPVJ010029553">
    <property type="protein sequence ID" value="CAG2179963.1"/>
    <property type="molecule type" value="Genomic_DNA"/>
</dbReference>
<name>A0A7R9QY36_9ACAR</name>
<sequence length="64" mass="7350">MLGLCVFSLILGFAVKQLDSKADTSNANRNIFLDYICTDYVYGITWSTGRWIIFGQFYDVLRSK</sequence>
<protein>
    <submittedName>
        <fullName evidence="2">Uncharacterized protein</fullName>
    </submittedName>
</protein>
<feature type="signal peptide" evidence="1">
    <location>
        <begin position="1"/>
        <end position="20"/>
    </location>
</feature>
<organism evidence="2">
    <name type="scientific">Oppiella nova</name>
    <dbReference type="NCBI Taxonomy" id="334625"/>
    <lineage>
        <taxon>Eukaryota</taxon>
        <taxon>Metazoa</taxon>
        <taxon>Ecdysozoa</taxon>
        <taxon>Arthropoda</taxon>
        <taxon>Chelicerata</taxon>
        <taxon>Arachnida</taxon>
        <taxon>Acari</taxon>
        <taxon>Acariformes</taxon>
        <taxon>Sarcoptiformes</taxon>
        <taxon>Oribatida</taxon>
        <taxon>Brachypylina</taxon>
        <taxon>Oppioidea</taxon>
        <taxon>Oppiidae</taxon>
        <taxon>Oppiella</taxon>
    </lineage>
</organism>
<dbReference type="AlphaFoldDB" id="A0A7R9QY36"/>